<accession>A0ABY7QAJ7</accession>
<keyword evidence="1" id="KW-0472">Membrane</keyword>
<feature type="transmembrane region" description="Helical" evidence="1">
    <location>
        <begin position="82"/>
        <end position="103"/>
    </location>
</feature>
<sequence>MTNIRTAVGRRRTMLLGIGAALSLASAGTLYALLYVRSLDYGERCERGLVSGGGRLLETGASWLPPDAWCRFEDRSLSTTPFWALLLFYTLLTVVVWSVTALLRTLRPGPDPGLDWQPGHGVGPGW</sequence>
<evidence type="ECO:0000313" key="3">
    <source>
        <dbReference type="Proteomes" id="UP001212821"/>
    </source>
</evidence>
<dbReference type="EMBL" id="CP115450">
    <property type="protein sequence ID" value="WBP89682.1"/>
    <property type="molecule type" value="Genomic_DNA"/>
</dbReference>
<evidence type="ECO:0000256" key="1">
    <source>
        <dbReference type="SAM" id="Phobius"/>
    </source>
</evidence>
<dbReference type="Proteomes" id="UP001212821">
    <property type="component" value="Chromosome"/>
</dbReference>
<keyword evidence="1" id="KW-1133">Transmembrane helix</keyword>
<reference evidence="3" key="1">
    <citation type="submission" date="2022-12" db="EMBL/GenBank/DDBJ databases">
        <authorList>
            <person name="Mo P."/>
        </authorList>
    </citation>
    <scope>NUCLEOTIDE SEQUENCE [LARGE SCALE GENOMIC DNA]</scope>
    <source>
        <strain evidence="3">HUAS 3-15</strain>
    </source>
</reference>
<protein>
    <recommendedName>
        <fullName evidence="4">Transmembrane protein</fullName>
    </recommendedName>
</protein>
<dbReference type="RefSeq" id="WP_270148101.1">
    <property type="nucleotide sequence ID" value="NZ_CP115450.1"/>
</dbReference>
<organism evidence="2 3">
    <name type="scientific">Kitasatospora cathayae</name>
    <dbReference type="NCBI Taxonomy" id="3004092"/>
    <lineage>
        <taxon>Bacteria</taxon>
        <taxon>Bacillati</taxon>
        <taxon>Actinomycetota</taxon>
        <taxon>Actinomycetes</taxon>
        <taxon>Kitasatosporales</taxon>
        <taxon>Streptomycetaceae</taxon>
        <taxon>Kitasatospora</taxon>
    </lineage>
</organism>
<keyword evidence="1" id="KW-0812">Transmembrane</keyword>
<gene>
    <name evidence="2" type="ORF">O1G21_30090</name>
</gene>
<evidence type="ECO:0008006" key="4">
    <source>
        <dbReference type="Google" id="ProtNLM"/>
    </source>
</evidence>
<keyword evidence="3" id="KW-1185">Reference proteome</keyword>
<name>A0ABY7QAJ7_9ACTN</name>
<proteinExistence type="predicted"/>
<evidence type="ECO:0000313" key="2">
    <source>
        <dbReference type="EMBL" id="WBP89682.1"/>
    </source>
</evidence>